<dbReference type="Proteomes" id="UP001465976">
    <property type="component" value="Unassembled WGS sequence"/>
</dbReference>
<dbReference type="Gene3D" id="3.50.50.60">
    <property type="entry name" value="FAD/NAD(P)-binding domain"/>
    <property type="match status" value="1"/>
</dbReference>
<dbReference type="PANTHER" id="PTHR43004:SF3">
    <property type="entry name" value="P-HYDROXYBENZOATE HYDROXYLASE"/>
    <property type="match status" value="1"/>
</dbReference>
<evidence type="ECO:0000259" key="7">
    <source>
        <dbReference type="Pfam" id="PF07976"/>
    </source>
</evidence>
<dbReference type="Pfam" id="PF07976">
    <property type="entry name" value="Phe_hydrox_dim"/>
    <property type="match status" value="1"/>
</dbReference>
<dbReference type="Pfam" id="PF01494">
    <property type="entry name" value="FAD_binding_3"/>
    <property type="match status" value="1"/>
</dbReference>
<gene>
    <name evidence="8" type="ORF">V5O48_008885</name>
</gene>
<dbReference type="SUPFAM" id="SSF51905">
    <property type="entry name" value="FAD/NAD(P)-binding domain"/>
    <property type="match status" value="1"/>
</dbReference>
<proteinExistence type="inferred from homology"/>
<dbReference type="InterPro" id="IPR002938">
    <property type="entry name" value="FAD-bd"/>
</dbReference>
<evidence type="ECO:0000259" key="6">
    <source>
        <dbReference type="Pfam" id="PF01494"/>
    </source>
</evidence>
<dbReference type="InterPro" id="IPR036188">
    <property type="entry name" value="FAD/NAD-bd_sf"/>
</dbReference>
<dbReference type="InterPro" id="IPR050641">
    <property type="entry name" value="RIFMO-like"/>
</dbReference>
<protein>
    <recommendedName>
        <fullName evidence="10">FAD-binding domain-containing protein</fullName>
    </recommendedName>
</protein>
<keyword evidence="4" id="KW-0560">Oxidoreductase</keyword>
<feature type="domain" description="Phenol hydroxylase-like C-terminal dimerisation" evidence="7">
    <location>
        <begin position="223"/>
        <end position="269"/>
    </location>
</feature>
<keyword evidence="9" id="KW-1185">Reference proteome</keyword>
<dbReference type="PRINTS" id="PR00420">
    <property type="entry name" value="RNGMNOXGNASE"/>
</dbReference>
<evidence type="ECO:0000256" key="2">
    <source>
        <dbReference type="ARBA" id="ARBA00022630"/>
    </source>
</evidence>
<dbReference type="SUPFAM" id="SSF52833">
    <property type="entry name" value="Thioredoxin-like"/>
    <property type="match status" value="1"/>
</dbReference>
<keyword evidence="3" id="KW-0274">FAD</keyword>
<feature type="region of interest" description="Disordered" evidence="5">
    <location>
        <begin position="128"/>
        <end position="152"/>
    </location>
</feature>
<dbReference type="InterPro" id="IPR012941">
    <property type="entry name" value="Phe_hydrox_C_dim_dom"/>
</dbReference>
<feature type="domain" description="FAD-binding" evidence="6">
    <location>
        <begin position="2"/>
        <end position="71"/>
    </location>
</feature>
<dbReference type="InterPro" id="IPR036249">
    <property type="entry name" value="Thioredoxin-like_sf"/>
</dbReference>
<sequence>MVETLGHGRVFIAGDAAHIHSPTGAQGLNTGIQDCFNLAWKLTLVHKYHAPQSLLDSYTSERIPVISAMLDYTTDLMRRAFPQQGTTGGFISGSRTFDMRQFGINYRTSSIVKDERNDLGQGLVDPYRDGHDGTAQAGDRAPEAPGLSRVQHPEQPSVSLYDLLDVGSHTVLVFGETDDGRASAVYDILKSYQQGLTKAVFILPQRTEKSVAMKNMSEQASIVVDSQEYAYKHYHVQESKRLIVIIRPDGYIGAVLKGEAGLRGYFNGIFGVAAEA</sequence>
<evidence type="ECO:0000256" key="3">
    <source>
        <dbReference type="ARBA" id="ARBA00022827"/>
    </source>
</evidence>
<evidence type="ECO:0008006" key="10">
    <source>
        <dbReference type="Google" id="ProtNLM"/>
    </source>
</evidence>
<evidence type="ECO:0000256" key="4">
    <source>
        <dbReference type="ARBA" id="ARBA00023002"/>
    </source>
</evidence>
<dbReference type="Gene3D" id="3.40.30.120">
    <property type="match status" value="1"/>
</dbReference>
<evidence type="ECO:0000313" key="8">
    <source>
        <dbReference type="EMBL" id="KAL0573074.1"/>
    </source>
</evidence>
<comment type="similarity">
    <text evidence="1">Belongs to the PheA/TfdB FAD monooxygenase family.</text>
</comment>
<comment type="caution">
    <text evidence="8">The sequence shown here is derived from an EMBL/GenBank/DDBJ whole genome shotgun (WGS) entry which is preliminary data.</text>
</comment>
<dbReference type="EMBL" id="JBAHYK010000548">
    <property type="protein sequence ID" value="KAL0573074.1"/>
    <property type="molecule type" value="Genomic_DNA"/>
</dbReference>
<evidence type="ECO:0000313" key="9">
    <source>
        <dbReference type="Proteomes" id="UP001465976"/>
    </source>
</evidence>
<evidence type="ECO:0000256" key="1">
    <source>
        <dbReference type="ARBA" id="ARBA00007801"/>
    </source>
</evidence>
<organism evidence="8 9">
    <name type="scientific">Marasmius crinis-equi</name>
    <dbReference type="NCBI Taxonomy" id="585013"/>
    <lineage>
        <taxon>Eukaryota</taxon>
        <taxon>Fungi</taxon>
        <taxon>Dikarya</taxon>
        <taxon>Basidiomycota</taxon>
        <taxon>Agaricomycotina</taxon>
        <taxon>Agaricomycetes</taxon>
        <taxon>Agaricomycetidae</taxon>
        <taxon>Agaricales</taxon>
        <taxon>Marasmiineae</taxon>
        <taxon>Marasmiaceae</taxon>
        <taxon>Marasmius</taxon>
    </lineage>
</organism>
<name>A0ABR3FCZ6_9AGAR</name>
<evidence type="ECO:0000256" key="5">
    <source>
        <dbReference type="SAM" id="MobiDB-lite"/>
    </source>
</evidence>
<dbReference type="PANTHER" id="PTHR43004">
    <property type="entry name" value="TRK SYSTEM POTASSIUM UPTAKE PROTEIN"/>
    <property type="match status" value="1"/>
</dbReference>
<accession>A0ABR3FCZ6</accession>
<reference evidence="8 9" key="1">
    <citation type="submission" date="2024-02" db="EMBL/GenBank/DDBJ databases">
        <title>A draft genome for the cacao thread blight pathogen Marasmius crinis-equi.</title>
        <authorList>
            <person name="Cohen S.P."/>
            <person name="Baruah I.K."/>
            <person name="Amoako-Attah I."/>
            <person name="Bukari Y."/>
            <person name="Meinhardt L.W."/>
            <person name="Bailey B.A."/>
        </authorList>
    </citation>
    <scope>NUCLEOTIDE SEQUENCE [LARGE SCALE GENOMIC DNA]</scope>
    <source>
        <strain evidence="8 9">GH-76</strain>
    </source>
</reference>
<keyword evidence="2" id="KW-0285">Flavoprotein</keyword>